<dbReference type="FunFam" id="3.90.226.10:FF:000011">
    <property type="entry name" value="Fatty acid oxidation complex subunit alpha"/>
    <property type="match status" value="1"/>
</dbReference>
<dbReference type="GO" id="GO:0004300">
    <property type="term" value="F:enoyl-CoA hydratase activity"/>
    <property type="evidence" value="ECO:0007669"/>
    <property type="project" value="UniProtKB-EC"/>
</dbReference>
<dbReference type="Pfam" id="PF02737">
    <property type="entry name" value="3HCDH_N"/>
    <property type="match status" value="1"/>
</dbReference>
<dbReference type="PANTHER" id="PTHR43612:SF3">
    <property type="entry name" value="TRIFUNCTIONAL ENZYME SUBUNIT ALPHA, MITOCHONDRIAL"/>
    <property type="match status" value="1"/>
</dbReference>
<evidence type="ECO:0000256" key="2">
    <source>
        <dbReference type="ARBA" id="ARBA00007005"/>
    </source>
</evidence>
<dbReference type="SUPFAM" id="SSF48179">
    <property type="entry name" value="6-phosphogluconate dehydrogenase C-terminal domain-like"/>
    <property type="match status" value="2"/>
</dbReference>
<protein>
    <recommendedName>
        <fullName evidence="4">enoyl-CoA hydratase</fullName>
        <ecNumber evidence="4">4.2.1.17</ecNumber>
    </recommendedName>
</protein>
<evidence type="ECO:0000313" key="13">
    <source>
        <dbReference type="EMBL" id="SUZ70928.1"/>
    </source>
</evidence>
<evidence type="ECO:0000256" key="5">
    <source>
        <dbReference type="ARBA" id="ARBA00022832"/>
    </source>
</evidence>
<proteinExistence type="inferred from homology"/>
<reference evidence="13" key="1">
    <citation type="submission" date="2018-05" db="EMBL/GenBank/DDBJ databases">
        <authorList>
            <person name="Lanie J.A."/>
            <person name="Ng W.-L."/>
            <person name="Kazmierczak K.M."/>
            <person name="Andrzejewski T.M."/>
            <person name="Davidsen T.M."/>
            <person name="Wayne K.J."/>
            <person name="Tettelin H."/>
            <person name="Glass J.I."/>
            <person name="Rusch D."/>
            <person name="Podicherti R."/>
            <person name="Tsui H.-C.T."/>
            <person name="Winkler M.E."/>
        </authorList>
    </citation>
    <scope>NUCLEOTIDE SEQUENCE</scope>
</reference>
<dbReference type="UniPathway" id="UPA00659"/>
<dbReference type="EMBL" id="UINC01001105">
    <property type="protein sequence ID" value="SUZ70928.1"/>
    <property type="molecule type" value="Genomic_DNA"/>
</dbReference>
<sequence length="681" mass="73671">MGELLGEVRDLASRAEVRVAVLWSAKSGFIAGADVTAIEAVEDPVEGAEGSRFGQRILGSLNSLGVPAVAAIHGICLGGGVEMSLACDHRIASDSPSTKMGLPEVLLGILPAWGGTTRLPRLVGVQASLDLLLSGRQVSSSTARRMGLVDEVVPADLFREKVAAFATAVGKSSRKRGARRSLLRRLMDGTLPGRRLILFMAKKRVMAQTGGHYPAPLKILEVVRRSASKSLEKALEIEAKAAGELVTSSVCKNLIHVFHLREEARKGTGVDDETVESRRVEYLAVLGAGVMGGGIGQLAAYRGVHVRMKDIRHDAVASGLEHARKLFTGLVKRRKLRRREADQRMTLISGSLGYEGFMRQDLVIEAVVEKMDIKRIVLRETEDAVRGDCVLATNTSSLSVNEMASALARPENFVGMHFFNPVHRMPLVEVVRGTRSSDHAVATTYGLVLKLGKVPVVTNDGPGFLVNRILGPYMNEAGFILTDGASVEAIDDAAKNFGMPMGPLRLVDEVGIDISRHAGQSLHEALGDRLSPSPPLVALAESGRLGKKGGIGFYRYESGKEKGPDPEIYAVLSQAVPPVRVDLEEREIRGRLVLAMVNEAARTLEAGIVERASDVDLAMIMGTGFPPFRGGLLRFADTIHTRTILSRLNEFEERYGDRFAPADLIRRLARENRGFYEAFAG</sequence>
<dbReference type="SUPFAM" id="SSF51735">
    <property type="entry name" value="NAD(P)-binding Rossmann-fold domains"/>
    <property type="match status" value="1"/>
</dbReference>
<dbReference type="InterPro" id="IPR036291">
    <property type="entry name" value="NAD(P)-bd_dom_sf"/>
</dbReference>
<dbReference type="InterPro" id="IPR006180">
    <property type="entry name" value="3-OHacyl-CoA_DH_CS"/>
</dbReference>
<keyword evidence="9" id="KW-0456">Lyase</keyword>
<evidence type="ECO:0000259" key="12">
    <source>
        <dbReference type="Pfam" id="PF02737"/>
    </source>
</evidence>
<dbReference type="GO" id="GO:0070403">
    <property type="term" value="F:NAD+ binding"/>
    <property type="evidence" value="ECO:0007669"/>
    <property type="project" value="InterPro"/>
</dbReference>
<evidence type="ECO:0000256" key="7">
    <source>
        <dbReference type="ARBA" id="ARBA00023027"/>
    </source>
</evidence>
<evidence type="ECO:0000256" key="9">
    <source>
        <dbReference type="ARBA" id="ARBA00023239"/>
    </source>
</evidence>
<keyword evidence="5" id="KW-0276">Fatty acid metabolism</keyword>
<keyword evidence="8" id="KW-0443">Lipid metabolism</keyword>
<dbReference type="GO" id="GO:0006635">
    <property type="term" value="P:fatty acid beta-oxidation"/>
    <property type="evidence" value="ECO:0007669"/>
    <property type="project" value="UniProtKB-UniPathway"/>
</dbReference>
<dbReference type="Pfam" id="PF00725">
    <property type="entry name" value="3HCDH"/>
    <property type="match status" value="2"/>
</dbReference>
<dbReference type="Gene3D" id="3.90.226.10">
    <property type="entry name" value="2-enoyl-CoA Hydratase, Chain A, domain 1"/>
    <property type="match status" value="1"/>
</dbReference>
<keyword evidence="10" id="KW-0511">Multifunctional enzyme</keyword>
<evidence type="ECO:0000259" key="11">
    <source>
        <dbReference type="Pfam" id="PF00725"/>
    </source>
</evidence>
<organism evidence="13">
    <name type="scientific">marine metagenome</name>
    <dbReference type="NCBI Taxonomy" id="408172"/>
    <lineage>
        <taxon>unclassified sequences</taxon>
        <taxon>metagenomes</taxon>
        <taxon>ecological metagenomes</taxon>
    </lineage>
</organism>
<dbReference type="CDD" id="cd06558">
    <property type="entry name" value="crotonase-like"/>
    <property type="match status" value="1"/>
</dbReference>
<name>A0A381PWH4_9ZZZZ</name>
<accession>A0A381PWH4</accession>
<feature type="domain" description="3-hydroxyacyl-CoA dehydrogenase C-terminal" evidence="11">
    <location>
        <begin position="463"/>
        <end position="556"/>
    </location>
</feature>
<dbReference type="InterPro" id="IPR008927">
    <property type="entry name" value="6-PGluconate_DH-like_C_sf"/>
</dbReference>
<comment type="similarity">
    <text evidence="2">In the central section; belongs to the 3-hydroxyacyl-CoA dehydrogenase family.</text>
</comment>
<dbReference type="FunFam" id="3.40.50.720:FF:000009">
    <property type="entry name" value="Fatty oxidation complex, alpha subunit"/>
    <property type="match status" value="1"/>
</dbReference>
<evidence type="ECO:0000256" key="10">
    <source>
        <dbReference type="ARBA" id="ARBA00023268"/>
    </source>
</evidence>
<dbReference type="InterPro" id="IPR006176">
    <property type="entry name" value="3-OHacyl-CoA_DH_NAD-bd"/>
</dbReference>
<comment type="similarity">
    <text evidence="3">In the N-terminal section; belongs to the enoyl-CoA hydratase/isomerase family.</text>
</comment>
<keyword evidence="7" id="KW-0520">NAD</keyword>
<dbReference type="InterPro" id="IPR001753">
    <property type="entry name" value="Enoyl-CoA_hydra/iso"/>
</dbReference>
<evidence type="ECO:0000256" key="1">
    <source>
        <dbReference type="ARBA" id="ARBA00005005"/>
    </source>
</evidence>
<keyword evidence="6" id="KW-0560">Oxidoreductase</keyword>
<dbReference type="Gene3D" id="1.10.1040.50">
    <property type="match status" value="1"/>
</dbReference>
<dbReference type="AlphaFoldDB" id="A0A381PWH4"/>
<dbReference type="InterPro" id="IPR029045">
    <property type="entry name" value="ClpP/crotonase-like_dom_sf"/>
</dbReference>
<evidence type="ECO:0000256" key="3">
    <source>
        <dbReference type="ARBA" id="ARBA00008750"/>
    </source>
</evidence>
<comment type="pathway">
    <text evidence="1">Lipid metabolism; fatty acid beta-oxidation.</text>
</comment>
<dbReference type="SUPFAM" id="SSF52096">
    <property type="entry name" value="ClpP/crotonase"/>
    <property type="match status" value="1"/>
</dbReference>
<dbReference type="Gene3D" id="3.40.50.720">
    <property type="entry name" value="NAD(P)-binding Rossmann-like Domain"/>
    <property type="match status" value="1"/>
</dbReference>
<dbReference type="Pfam" id="PF00378">
    <property type="entry name" value="ECH_1"/>
    <property type="match status" value="1"/>
</dbReference>
<feature type="domain" description="3-hydroxyacyl-CoA dehydrogenase C-terminal" evidence="11">
    <location>
        <begin position="591"/>
        <end position="673"/>
    </location>
</feature>
<gene>
    <name evidence="13" type="ORF">METZ01_LOCUS23782</name>
</gene>
<dbReference type="GO" id="GO:0016509">
    <property type="term" value="F:long-chain (3S)-3-hydroxyacyl-CoA dehydrogenase (NAD+) activity"/>
    <property type="evidence" value="ECO:0007669"/>
    <property type="project" value="TreeGrafter"/>
</dbReference>
<dbReference type="PANTHER" id="PTHR43612">
    <property type="entry name" value="TRIFUNCTIONAL ENZYME SUBUNIT ALPHA"/>
    <property type="match status" value="1"/>
</dbReference>
<evidence type="ECO:0000256" key="4">
    <source>
        <dbReference type="ARBA" id="ARBA00012076"/>
    </source>
</evidence>
<dbReference type="InterPro" id="IPR006108">
    <property type="entry name" value="3HC_DH_C"/>
</dbReference>
<dbReference type="InterPro" id="IPR050136">
    <property type="entry name" value="FA_oxidation_alpha_subunit"/>
</dbReference>
<evidence type="ECO:0000256" key="8">
    <source>
        <dbReference type="ARBA" id="ARBA00023098"/>
    </source>
</evidence>
<dbReference type="PROSITE" id="PS00067">
    <property type="entry name" value="3HCDH"/>
    <property type="match status" value="1"/>
</dbReference>
<dbReference type="EC" id="4.2.1.17" evidence="4"/>
<feature type="domain" description="3-hydroxyacyl-CoA dehydrogenase NAD binding" evidence="12">
    <location>
        <begin position="283"/>
        <end position="460"/>
    </location>
</feature>
<evidence type="ECO:0000256" key="6">
    <source>
        <dbReference type="ARBA" id="ARBA00023002"/>
    </source>
</evidence>